<keyword evidence="2" id="KW-0805">Transcription regulation</keyword>
<accession>A0A4V6ICQ0</accession>
<dbReference type="SMART" id="SM00240">
    <property type="entry name" value="FHA"/>
    <property type="match status" value="1"/>
</dbReference>
<evidence type="ECO:0000256" key="4">
    <source>
        <dbReference type="PROSITE-ProRule" id="PRU00182"/>
    </source>
</evidence>
<reference evidence="6 7" key="1">
    <citation type="submission" date="2019-02" db="EMBL/GenBank/DDBJ databases">
        <authorList>
            <consortium name="Pathogen Informatics"/>
        </authorList>
    </citation>
    <scope>NUCLEOTIDE SEQUENCE [LARGE SCALE GENOMIC DNA]</scope>
    <source>
        <strain evidence="6 7">3012STDY6756504</strain>
    </source>
</reference>
<dbReference type="SUPFAM" id="SSF46894">
    <property type="entry name" value="C-terminal effector domain of the bipartite response regulators"/>
    <property type="match status" value="1"/>
</dbReference>
<dbReference type="CDD" id="cd00060">
    <property type="entry name" value="FHA"/>
    <property type="match status" value="1"/>
</dbReference>
<dbReference type="GO" id="GO:0003677">
    <property type="term" value="F:DNA binding"/>
    <property type="evidence" value="ECO:0007669"/>
    <property type="project" value="InterPro"/>
</dbReference>
<dbReference type="SUPFAM" id="SSF49879">
    <property type="entry name" value="SMAD/FHA domain"/>
    <property type="match status" value="1"/>
</dbReference>
<dbReference type="InterPro" id="IPR011990">
    <property type="entry name" value="TPR-like_helical_dom_sf"/>
</dbReference>
<dbReference type="PROSITE" id="PS50006">
    <property type="entry name" value="FHA_DOMAIN"/>
    <property type="match status" value="1"/>
</dbReference>
<dbReference type="SUPFAM" id="SSF48452">
    <property type="entry name" value="TPR-like"/>
    <property type="match status" value="1"/>
</dbReference>
<dbReference type="GO" id="GO:0003723">
    <property type="term" value="F:RNA binding"/>
    <property type="evidence" value="ECO:0007669"/>
    <property type="project" value="UniProtKB-KW"/>
</dbReference>
<evidence type="ECO:0000256" key="1">
    <source>
        <dbReference type="ARBA" id="ARBA00022553"/>
    </source>
</evidence>
<gene>
    <name evidence="6" type="primary">embR_3</name>
    <name evidence="6" type="ORF">NCTC10797_04250</name>
</gene>
<keyword evidence="4" id="KW-0694">RNA-binding</keyword>
<dbReference type="PROSITE" id="PS50889">
    <property type="entry name" value="S4"/>
    <property type="match status" value="1"/>
</dbReference>
<dbReference type="GO" id="GO:0006355">
    <property type="term" value="P:regulation of DNA-templated transcription"/>
    <property type="evidence" value="ECO:0007669"/>
    <property type="project" value="InterPro"/>
</dbReference>
<dbReference type="InterPro" id="IPR036388">
    <property type="entry name" value="WH-like_DNA-bd_sf"/>
</dbReference>
<dbReference type="Proteomes" id="UP000290439">
    <property type="component" value="Chromosome"/>
</dbReference>
<keyword evidence="1" id="KW-0597">Phosphoprotein</keyword>
<dbReference type="RefSeq" id="WP_130918312.1">
    <property type="nucleotide sequence ID" value="NZ_LR215973.1"/>
</dbReference>
<proteinExistence type="predicted"/>
<dbReference type="Pfam" id="PF03704">
    <property type="entry name" value="BTAD"/>
    <property type="match status" value="1"/>
</dbReference>
<organism evidence="6 7">
    <name type="scientific">Nocardia cyriacigeorgica</name>
    <dbReference type="NCBI Taxonomy" id="135487"/>
    <lineage>
        <taxon>Bacteria</taxon>
        <taxon>Bacillati</taxon>
        <taxon>Actinomycetota</taxon>
        <taxon>Actinomycetes</taxon>
        <taxon>Mycobacteriales</taxon>
        <taxon>Nocardiaceae</taxon>
        <taxon>Nocardia</taxon>
    </lineage>
</organism>
<evidence type="ECO:0000256" key="2">
    <source>
        <dbReference type="ARBA" id="ARBA00023015"/>
    </source>
</evidence>
<dbReference type="EMBL" id="LR215973">
    <property type="protein sequence ID" value="VFB00454.1"/>
    <property type="molecule type" value="Genomic_DNA"/>
</dbReference>
<dbReference type="Pfam" id="PF00498">
    <property type="entry name" value="FHA"/>
    <property type="match status" value="1"/>
</dbReference>
<dbReference type="InterPro" id="IPR008984">
    <property type="entry name" value="SMAD_FHA_dom_sf"/>
</dbReference>
<dbReference type="SMART" id="SM01043">
    <property type="entry name" value="BTAD"/>
    <property type="match status" value="1"/>
</dbReference>
<name>A0A4V6ICQ0_9NOCA</name>
<dbReference type="CDD" id="cd15831">
    <property type="entry name" value="BTAD"/>
    <property type="match status" value="1"/>
</dbReference>
<evidence type="ECO:0000313" key="7">
    <source>
        <dbReference type="Proteomes" id="UP000290439"/>
    </source>
</evidence>
<evidence type="ECO:0000259" key="5">
    <source>
        <dbReference type="PROSITE" id="PS50006"/>
    </source>
</evidence>
<feature type="domain" description="FHA" evidence="5">
    <location>
        <begin position="312"/>
        <end position="361"/>
    </location>
</feature>
<evidence type="ECO:0000256" key="3">
    <source>
        <dbReference type="ARBA" id="ARBA00023163"/>
    </source>
</evidence>
<keyword evidence="3" id="KW-0804">Transcription</keyword>
<dbReference type="PANTHER" id="PTHR35807">
    <property type="entry name" value="TRANSCRIPTIONAL REGULATOR REDD-RELATED"/>
    <property type="match status" value="1"/>
</dbReference>
<dbReference type="PANTHER" id="PTHR35807:SF1">
    <property type="entry name" value="TRANSCRIPTIONAL REGULATOR REDD"/>
    <property type="match status" value="1"/>
</dbReference>
<dbReference type="Gene3D" id="1.10.10.10">
    <property type="entry name" value="Winged helix-like DNA-binding domain superfamily/Winged helix DNA-binding domain"/>
    <property type="match status" value="1"/>
</dbReference>
<dbReference type="Gene3D" id="1.25.40.10">
    <property type="entry name" value="Tetratricopeptide repeat domain"/>
    <property type="match status" value="1"/>
</dbReference>
<evidence type="ECO:0000313" key="6">
    <source>
        <dbReference type="EMBL" id="VFB00454.1"/>
    </source>
</evidence>
<dbReference type="InterPro" id="IPR005158">
    <property type="entry name" value="BTAD"/>
</dbReference>
<dbReference type="AlphaFoldDB" id="A0A4V6ICQ0"/>
<dbReference type="Gene3D" id="2.60.200.20">
    <property type="match status" value="1"/>
</dbReference>
<protein>
    <submittedName>
        <fullName evidence="6">Probable regulatory protein embR</fullName>
    </submittedName>
</protein>
<sequence>MAGIRGIRRSVRRYVQAVDLNAPIDVRLLGPVRLLVDGHPLDIRANLTLATLAVLADARGAARTPEQLGNAIWDDNPPPTYRKALQNRIAEIRSALRAAGVPGTELLRTDNGCYRLAISRDQCDVTRFADARVRAAQARDRGDFPRAAALLRQALDEWSGWGLDGLAPSKFVDVFVTQVGEERKQALADRLEMDLLCGRAAEIIGELRVLAEAAPTDEAAWIRFGTALYLCGRDDEALHACRAILDRRRAEGRQAAPALWALQERILRHEPLPDPALPPRAVTDQATVQESPGAIVLVTADGQRFEVTASGLAIGRGADNDLRLTDPKVSRHHARVDTDGELGRIEDLGSSNGVFVNDRRVKSSEVIEAGDRIRLGSTVLLVCPAGAAAPGW</sequence>
<dbReference type="InterPro" id="IPR016032">
    <property type="entry name" value="Sig_transdc_resp-reg_C-effctor"/>
</dbReference>
<dbReference type="InterPro" id="IPR051677">
    <property type="entry name" value="AfsR-DnrI-RedD_regulator"/>
</dbReference>
<dbReference type="InterPro" id="IPR000253">
    <property type="entry name" value="FHA_dom"/>
</dbReference>